<feature type="signal peptide" evidence="10">
    <location>
        <begin position="1"/>
        <end position="28"/>
    </location>
</feature>
<sequence length="311" mass="34783">MSKIKNMMVAFLAIFMLGSSFVTVSASADANSNYTKAMDKYNKTSSATYVMNMDTNQVYYQKNATSKRAVASTAKIMTLYLAIQKAQTTKNGWNQKVKISPSLARMSRHHSLGSYVLKANKKYTVRNLYKASLIASSNSATIALGQWVSGTNNKFIKKMNSQVKAWGIASQARFVSSSGLENSDLYPYYIRYGSHYDYNRVSAKALAVIASHLLKLYPAIVNDAKMYRYHQSGQTLKNANELLAGGLRYDAALHVDGLKTGYTPLAGNCLVSTSQLPNKNRVIIVSLHDRFNAYDQSRMYKMIYKTFPEFK</sequence>
<evidence type="ECO:0000256" key="9">
    <source>
        <dbReference type="RuleBase" id="RU004016"/>
    </source>
</evidence>
<evidence type="ECO:0000313" key="12">
    <source>
        <dbReference type="EMBL" id="KOY78434.1"/>
    </source>
</evidence>
<feature type="domain" description="Peptidase S11 D-alanyl-D-alanine carboxypeptidase A N-terminal" evidence="11">
    <location>
        <begin position="42"/>
        <end position="288"/>
    </location>
</feature>
<feature type="chain" id="PRO_5005833764" evidence="10">
    <location>
        <begin position="29"/>
        <end position="311"/>
    </location>
</feature>
<dbReference type="PANTHER" id="PTHR21581:SF11">
    <property type="entry name" value="D-ALANYL-D-ALANINE CARBOXYPEPTIDASE DACA"/>
    <property type="match status" value="1"/>
</dbReference>
<reference evidence="12 13" key="1">
    <citation type="journal article" date="2015" name="Genome Biol. Evol.">
        <title>Functionally Structured Genomes in Lactobacillus kunkeei Colonizing the Honey Crop and Food Products of Honeybees and Stingless Bees.</title>
        <authorList>
            <person name="Tamarit D."/>
            <person name="Ellegaard K.M."/>
            <person name="Wikander J."/>
            <person name="Olofsson T."/>
            <person name="Vasquez A."/>
            <person name="Andersson S.G."/>
        </authorList>
    </citation>
    <scope>NUCLEOTIDE SEQUENCE [LARGE SCALE GENOMIC DNA]</scope>
    <source>
        <strain evidence="12 13">LAla</strain>
    </source>
</reference>
<feature type="active site" evidence="7">
    <location>
        <position position="136"/>
    </location>
</feature>
<keyword evidence="5" id="KW-0573">Peptidoglycan synthesis</keyword>
<dbReference type="AlphaFoldDB" id="A0A0M9DDG2"/>
<dbReference type="GO" id="GO:0009252">
    <property type="term" value="P:peptidoglycan biosynthetic process"/>
    <property type="evidence" value="ECO:0007669"/>
    <property type="project" value="UniProtKB-KW"/>
</dbReference>
<protein>
    <submittedName>
        <fullName evidence="12">D-alanyl-D-alanine carboxypeptidase</fullName>
    </submittedName>
</protein>
<proteinExistence type="inferred from homology"/>
<dbReference type="Pfam" id="PF00768">
    <property type="entry name" value="Peptidase_S11"/>
    <property type="match status" value="1"/>
</dbReference>
<dbReference type="Gene3D" id="3.40.710.10">
    <property type="entry name" value="DD-peptidase/beta-lactamase superfamily"/>
    <property type="match status" value="1"/>
</dbReference>
<dbReference type="InterPro" id="IPR001967">
    <property type="entry name" value="Peptidase_S11_N"/>
</dbReference>
<dbReference type="SUPFAM" id="SSF56601">
    <property type="entry name" value="beta-lactamase/transpeptidase-like"/>
    <property type="match status" value="1"/>
</dbReference>
<evidence type="ECO:0000256" key="8">
    <source>
        <dbReference type="PIRSR" id="PIRSR618044-2"/>
    </source>
</evidence>
<evidence type="ECO:0000256" key="7">
    <source>
        <dbReference type="PIRSR" id="PIRSR618044-1"/>
    </source>
</evidence>
<keyword evidence="4" id="KW-0133">Cell shape</keyword>
<dbReference type="GO" id="GO:0006508">
    <property type="term" value="P:proteolysis"/>
    <property type="evidence" value="ECO:0007669"/>
    <property type="project" value="InterPro"/>
</dbReference>
<comment type="caution">
    <text evidence="12">The sequence shown here is derived from an EMBL/GenBank/DDBJ whole genome shotgun (WGS) entry which is preliminary data.</text>
</comment>
<dbReference type="InterPro" id="IPR012338">
    <property type="entry name" value="Beta-lactam/transpept-like"/>
</dbReference>
<evidence type="ECO:0000256" key="4">
    <source>
        <dbReference type="ARBA" id="ARBA00022960"/>
    </source>
</evidence>
<evidence type="ECO:0000256" key="3">
    <source>
        <dbReference type="ARBA" id="ARBA00022801"/>
    </source>
</evidence>
<evidence type="ECO:0000256" key="1">
    <source>
        <dbReference type="ARBA" id="ARBA00007164"/>
    </source>
</evidence>
<dbReference type="PRINTS" id="PR00725">
    <property type="entry name" value="DADACBPTASE1"/>
</dbReference>
<keyword evidence="3" id="KW-0378">Hydrolase</keyword>
<feature type="binding site" evidence="8">
    <location>
        <position position="259"/>
    </location>
    <ligand>
        <name>substrate</name>
    </ligand>
</feature>
<evidence type="ECO:0000256" key="10">
    <source>
        <dbReference type="SAM" id="SignalP"/>
    </source>
</evidence>
<dbReference type="GO" id="GO:0008360">
    <property type="term" value="P:regulation of cell shape"/>
    <property type="evidence" value="ECO:0007669"/>
    <property type="project" value="UniProtKB-KW"/>
</dbReference>
<evidence type="ECO:0000259" key="11">
    <source>
        <dbReference type="Pfam" id="PF00768"/>
    </source>
</evidence>
<organism evidence="12 13">
    <name type="scientific">Apilactobacillus kunkeei</name>
    <dbReference type="NCBI Taxonomy" id="148814"/>
    <lineage>
        <taxon>Bacteria</taxon>
        <taxon>Bacillati</taxon>
        <taxon>Bacillota</taxon>
        <taxon>Bacilli</taxon>
        <taxon>Lactobacillales</taxon>
        <taxon>Lactobacillaceae</taxon>
        <taxon>Apilactobacillus</taxon>
    </lineage>
</organism>
<evidence type="ECO:0000256" key="2">
    <source>
        <dbReference type="ARBA" id="ARBA00022729"/>
    </source>
</evidence>
<accession>A0A0M9DDG2</accession>
<evidence type="ECO:0000256" key="5">
    <source>
        <dbReference type="ARBA" id="ARBA00022984"/>
    </source>
</evidence>
<feature type="active site" description="Proton acceptor" evidence="7">
    <location>
        <position position="75"/>
    </location>
</feature>
<feature type="active site" description="Acyl-ester intermediate" evidence="7">
    <location>
        <position position="72"/>
    </location>
</feature>
<comment type="similarity">
    <text evidence="1 9">Belongs to the peptidase S11 family.</text>
</comment>
<name>A0A0M9DDG2_9LACO</name>
<dbReference type="InterPro" id="IPR018044">
    <property type="entry name" value="Peptidase_S11"/>
</dbReference>
<dbReference type="GO" id="GO:0071555">
    <property type="term" value="P:cell wall organization"/>
    <property type="evidence" value="ECO:0007669"/>
    <property type="project" value="UniProtKB-KW"/>
</dbReference>
<dbReference type="EMBL" id="JXCZ01000042">
    <property type="protein sequence ID" value="KOY78434.1"/>
    <property type="molecule type" value="Genomic_DNA"/>
</dbReference>
<dbReference type="PANTHER" id="PTHR21581">
    <property type="entry name" value="D-ALANYL-D-ALANINE CARBOXYPEPTIDASE"/>
    <property type="match status" value="1"/>
</dbReference>
<dbReference type="GO" id="GO:0009002">
    <property type="term" value="F:serine-type D-Ala-D-Ala carboxypeptidase activity"/>
    <property type="evidence" value="ECO:0007669"/>
    <property type="project" value="InterPro"/>
</dbReference>
<keyword evidence="2 10" id="KW-0732">Signal</keyword>
<dbReference type="RefSeq" id="WP_053797000.1">
    <property type="nucleotide sequence ID" value="NZ_JXCZ01000042.1"/>
</dbReference>
<keyword evidence="12" id="KW-0645">Protease</keyword>
<keyword evidence="6" id="KW-0961">Cell wall biogenesis/degradation</keyword>
<dbReference type="Proteomes" id="UP000037749">
    <property type="component" value="Unassembled WGS sequence"/>
</dbReference>
<gene>
    <name evidence="12" type="ORF">RZ72_10670</name>
</gene>
<evidence type="ECO:0000256" key="6">
    <source>
        <dbReference type="ARBA" id="ARBA00023316"/>
    </source>
</evidence>
<dbReference type="PATRIC" id="fig|148814.9.peg.1300"/>
<evidence type="ECO:0000313" key="13">
    <source>
        <dbReference type="Proteomes" id="UP000037749"/>
    </source>
</evidence>
<keyword evidence="12" id="KW-0121">Carboxypeptidase</keyword>